<keyword evidence="7" id="KW-0378">Hydrolase</keyword>
<sequence length="88" mass="9799">MIELKNITKIYPNGFQAIKPLNLTIQKGDIMGIIGYSGAGKSTLIRLINRLESPTTGEVFINGVNILNLSTRKLPKRATKNRYDFSAF</sequence>
<evidence type="ECO:0000313" key="7">
    <source>
        <dbReference type="EMBL" id="SQB97303.1"/>
    </source>
</evidence>
<dbReference type="Pfam" id="PF00005">
    <property type="entry name" value="ABC_tran"/>
    <property type="match status" value="1"/>
</dbReference>
<feature type="domain" description="ABC transporter" evidence="6">
    <location>
        <begin position="19"/>
        <end position="76"/>
    </location>
</feature>
<dbReference type="SUPFAM" id="SSF52540">
    <property type="entry name" value="P-loop containing nucleoside triphosphate hydrolases"/>
    <property type="match status" value="1"/>
</dbReference>
<evidence type="ECO:0000256" key="3">
    <source>
        <dbReference type="ARBA" id="ARBA00022967"/>
    </source>
</evidence>
<dbReference type="GO" id="GO:0006865">
    <property type="term" value="P:amino acid transport"/>
    <property type="evidence" value="ECO:0007669"/>
    <property type="project" value="UniProtKB-KW"/>
</dbReference>
<name>A0A2X3B9P4_9HELI</name>
<dbReference type="InterPro" id="IPR027417">
    <property type="entry name" value="P-loop_NTPase"/>
</dbReference>
<reference evidence="7 8" key="1">
    <citation type="submission" date="2018-06" db="EMBL/GenBank/DDBJ databases">
        <authorList>
            <consortium name="Pathogen Informatics"/>
            <person name="Doyle S."/>
        </authorList>
    </citation>
    <scope>NUCLEOTIDE SEQUENCE [LARGE SCALE GENOMIC DNA]</scope>
    <source>
        <strain evidence="7 8">NCTC13102</strain>
    </source>
</reference>
<evidence type="ECO:0000256" key="5">
    <source>
        <dbReference type="ARBA" id="ARBA00023136"/>
    </source>
</evidence>
<dbReference type="PANTHER" id="PTHR43166">
    <property type="entry name" value="AMINO ACID IMPORT ATP-BINDING PROTEIN"/>
    <property type="match status" value="1"/>
</dbReference>
<evidence type="ECO:0000256" key="1">
    <source>
        <dbReference type="ARBA" id="ARBA00022448"/>
    </source>
</evidence>
<accession>A0A2X3B9P4</accession>
<evidence type="ECO:0000256" key="2">
    <source>
        <dbReference type="ARBA" id="ARBA00022475"/>
    </source>
</evidence>
<gene>
    <name evidence="7" type="primary">metN_1</name>
    <name evidence="7" type="ORF">NCTC13102_00032</name>
</gene>
<keyword evidence="7" id="KW-0067">ATP-binding</keyword>
<dbReference type="GO" id="GO:0005524">
    <property type="term" value="F:ATP binding"/>
    <property type="evidence" value="ECO:0007669"/>
    <property type="project" value="UniProtKB-KW"/>
</dbReference>
<keyword evidence="2" id="KW-1003">Cell membrane</keyword>
<dbReference type="GO" id="GO:0016887">
    <property type="term" value="F:ATP hydrolysis activity"/>
    <property type="evidence" value="ECO:0007669"/>
    <property type="project" value="InterPro"/>
</dbReference>
<evidence type="ECO:0000313" key="8">
    <source>
        <dbReference type="Proteomes" id="UP000250166"/>
    </source>
</evidence>
<evidence type="ECO:0000256" key="4">
    <source>
        <dbReference type="ARBA" id="ARBA00022970"/>
    </source>
</evidence>
<organism evidence="7 8">
    <name type="scientific">Helicobacter fennelliae</name>
    <dbReference type="NCBI Taxonomy" id="215"/>
    <lineage>
        <taxon>Bacteria</taxon>
        <taxon>Pseudomonadati</taxon>
        <taxon>Campylobacterota</taxon>
        <taxon>Epsilonproteobacteria</taxon>
        <taxon>Campylobacterales</taxon>
        <taxon>Helicobacteraceae</taxon>
        <taxon>Helicobacter</taxon>
    </lineage>
</organism>
<dbReference type="InterPro" id="IPR050086">
    <property type="entry name" value="MetN_ABC_transporter-like"/>
</dbReference>
<keyword evidence="4" id="KW-0029">Amino-acid transport</keyword>
<dbReference type="EC" id="3.6.3.-" evidence="7"/>
<proteinExistence type="predicted"/>
<evidence type="ECO:0000259" key="6">
    <source>
        <dbReference type="Pfam" id="PF00005"/>
    </source>
</evidence>
<keyword evidence="5" id="KW-0472">Membrane</keyword>
<dbReference type="Gene3D" id="3.40.50.300">
    <property type="entry name" value="P-loop containing nucleotide triphosphate hydrolases"/>
    <property type="match status" value="1"/>
</dbReference>
<keyword evidence="3" id="KW-1278">Translocase</keyword>
<dbReference type="Proteomes" id="UP000250166">
    <property type="component" value="Unassembled WGS sequence"/>
</dbReference>
<dbReference type="PANTHER" id="PTHR43166:SF30">
    <property type="entry name" value="METHIONINE IMPORT ATP-BINDING PROTEIN METN"/>
    <property type="match status" value="1"/>
</dbReference>
<dbReference type="AlphaFoldDB" id="A0A2X3B9P4"/>
<keyword evidence="7" id="KW-0547">Nucleotide-binding</keyword>
<dbReference type="EMBL" id="UAWL01000005">
    <property type="protein sequence ID" value="SQB97303.1"/>
    <property type="molecule type" value="Genomic_DNA"/>
</dbReference>
<dbReference type="InterPro" id="IPR003439">
    <property type="entry name" value="ABC_transporter-like_ATP-bd"/>
</dbReference>
<protein>
    <submittedName>
        <fullName evidence="7">D-methionine ABC transporter ATP-binding protein</fullName>
        <ecNumber evidence="7">3.6.3.-</ecNumber>
    </submittedName>
</protein>
<keyword evidence="1" id="KW-0813">Transport</keyword>